<evidence type="ECO:0000256" key="12">
    <source>
        <dbReference type="ARBA" id="ARBA00023065"/>
    </source>
</evidence>
<keyword evidence="10 14" id="KW-1133">Transmembrane helix</keyword>
<evidence type="ECO:0000256" key="11">
    <source>
        <dbReference type="ARBA" id="ARBA00023008"/>
    </source>
</evidence>
<dbReference type="PANTHER" id="PTHR43520:SF8">
    <property type="entry name" value="P-TYPE CU(+) TRANSPORTER"/>
    <property type="match status" value="1"/>
</dbReference>
<dbReference type="SUPFAM" id="SSF81660">
    <property type="entry name" value="Metal cation-transporting ATPase, ATP-binding domain N"/>
    <property type="match status" value="2"/>
</dbReference>
<evidence type="ECO:0000256" key="5">
    <source>
        <dbReference type="ARBA" id="ARBA00022723"/>
    </source>
</evidence>
<dbReference type="InterPro" id="IPR018303">
    <property type="entry name" value="ATPase_P-typ_P_site"/>
</dbReference>
<evidence type="ECO:0000256" key="7">
    <source>
        <dbReference type="ARBA" id="ARBA00022796"/>
    </source>
</evidence>
<keyword evidence="4 14" id="KW-0812">Transmembrane</keyword>
<evidence type="ECO:0000256" key="4">
    <source>
        <dbReference type="ARBA" id="ARBA00022692"/>
    </source>
</evidence>
<reference evidence="15 16" key="1">
    <citation type="submission" date="2024-11" db="EMBL/GenBank/DDBJ databases">
        <title>Adaptive evolution of stress response genes in parasites aligns with host niche diversity.</title>
        <authorList>
            <person name="Hahn C."/>
            <person name="Resl P."/>
        </authorList>
    </citation>
    <scope>NUCLEOTIDE SEQUENCE [LARGE SCALE GENOMIC DNA]</scope>
    <source>
        <strain evidence="15">EGGRZ-B1_66</strain>
        <tissue evidence="15">Body</tissue>
    </source>
</reference>
<keyword evidence="3" id="KW-0813">Transport</keyword>
<evidence type="ECO:0000313" key="16">
    <source>
        <dbReference type="Proteomes" id="UP001626550"/>
    </source>
</evidence>
<dbReference type="PROSITE" id="PS00154">
    <property type="entry name" value="ATPASE_E1_E2"/>
    <property type="match status" value="1"/>
</dbReference>
<dbReference type="GO" id="GO:0012505">
    <property type="term" value="C:endomembrane system"/>
    <property type="evidence" value="ECO:0007669"/>
    <property type="project" value="UniProtKB-SubCell"/>
</dbReference>
<feature type="transmembrane region" description="Helical" evidence="14">
    <location>
        <begin position="21"/>
        <end position="44"/>
    </location>
</feature>
<name>A0ABD2PUE6_9PLAT</name>
<keyword evidence="9" id="KW-1278">Translocase</keyword>
<evidence type="ECO:0000256" key="1">
    <source>
        <dbReference type="ARBA" id="ARBA00004127"/>
    </source>
</evidence>
<keyword evidence="11" id="KW-0186">Copper</keyword>
<dbReference type="AlphaFoldDB" id="A0ABD2PUE6"/>
<evidence type="ECO:0000256" key="14">
    <source>
        <dbReference type="SAM" id="Phobius"/>
    </source>
</evidence>
<dbReference type="GO" id="GO:0140581">
    <property type="term" value="F:P-type monovalent copper transporter activity"/>
    <property type="evidence" value="ECO:0007669"/>
    <property type="project" value="UniProtKB-EC"/>
</dbReference>
<keyword evidence="12" id="KW-0406">Ion transport</keyword>
<evidence type="ECO:0000256" key="8">
    <source>
        <dbReference type="ARBA" id="ARBA00022840"/>
    </source>
</evidence>
<dbReference type="InterPro" id="IPR001757">
    <property type="entry name" value="P_typ_ATPase"/>
</dbReference>
<evidence type="ECO:0000256" key="2">
    <source>
        <dbReference type="ARBA" id="ARBA00012517"/>
    </source>
</evidence>
<evidence type="ECO:0000256" key="3">
    <source>
        <dbReference type="ARBA" id="ARBA00022448"/>
    </source>
</evidence>
<dbReference type="InterPro" id="IPR023214">
    <property type="entry name" value="HAD_sf"/>
</dbReference>
<dbReference type="Gene3D" id="3.40.1110.10">
    <property type="entry name" value="Calcium-transporting ATPase, cytoplasmic domain N"/>
    <property type="match status" value="2"/>
</dbReference>
<dbReference type="Pfam" id="PF00702">
    <property type="entry name" value="Hydrolase"/>
    <property type="match status" value="1"/>
</dbReference>
<dbReference type="InterPro" id="IPR023298">
    <property type="entry name" value="ATPase_P-typ_TM_dom_sf"/>
</dbReference>
<comment type="caution">
    <text evidence="15">The sequence shown here is derived from an EMBL/GenBank/DDBJ whole genome shotgun (WGS) entry which is preliminary data.</text>
</comment>
<dbReference type="Proteomes" id="UP001626550">
    <property type="component" value="Unassembled WGS sequence"/>
</dbReference>
<evidence type="ECO:0000313" key="15">
    <source>
        <dbReference type="EMBL" id="KAL3311086.1"/>
    </source>
</evidence>
<feature type="non-terminal residue" evidence="15">
    <location>
        <position position="415"/>
    </location>
</feature>
<dbReference type="InterPro" id="IPR036412">
    <property type="entry name" value="HAD-like_sf"/>
</dbReference>
<dbReference type="Gene3D" id="1.20.1110.10">
    <property type="entry name" value="Calcium-transporting ATPase, transmembrane domain"/>
    <property type="match status" value="1"/>
</dbReference>
<dbReference type="EC" id="7.2.2.8" evidence="2"/>
<dbReference type="GO" id="GO:0005524">
    <property type="term" value="F:ATP binding"/>
    <property type="evidence" value="ECO:0007669"/>
    <property type="project" value="UniProtKB-KW"/>
</dbReference>
<evidence type="ECO:0000256" key="6">
    <source>
        <dbReference type="ARBA" id="ARBA00022741"/>
    </source>
</evidence>
<dbReference type="PRINTS" id="PR00119">
    <property type="entry name" value="CATATPASE"/>
</dbReference>
<keyword evidence="13 14" id="KW-0472">Membrane</keyword>
<keyword evidence="6" id="KW-0547">Nucleotide-binding</keyword>
<keyword evidence="7" id="KW-0187">Copper transport</keyword>
<dbReference type="InterPro" id="IPR023299">
    <property type="entry name" value="ATPase_P-typ_cyto_dom_N"/>
</dbReference>
<organism evidence="15 16">
    <name type="scientific">Cichlidogyrus casuarinus</name>
    <dbReference type="NCBI Taxonomy" id="1844966"/>
    <lineage>
        <taxon>Eukaryota</taxon>
        <taxon>Metazoa</taxon>
        <taxon>Spiralia</taxon>
        <taxon>Lophotrochozoa</taxon>
        <taxon>Platyhelminthes</taxon>
        <taxon>Monogenea</taxon>
        <taxon>Monopisthocotylea</taxon>
        <taxon>Dactylogyridea</taxon>
        <taxon>Ancyrocephalidae</taxon>
        <taxon>Cichlidogyrus</taxon>
    </lineage>
</organism>
<accession>A0ABD2PUE6</accession>
<keyword evidence="8" id="KW-0067">ATP-binding</keyword>
<feature type="transmembrane region" description="Helical" evidence="14">
    <location>
        <begin position="64"/>
        <end position="84"/>
    </location>
</feature>
<comment type="subcellular location">
    <subcellularLocation>
        <location evidence="1">Endomembrane system</location>
        <topology evidence="1">Multi-pass membrane protein</topology>
    </subcellularLocation>
</comment>
<dbReference type="PANTHER" id="PTHR43520">
    <property type="entry name" value="ATP7, ISOFORM B"/>
    <property type="match status" value="1"/>
</dbReference>
<evidence type="ECO:0000256" key="10">
    <source>
        <dbReference type="ARBA" id="ARBA00022989"/>
    </source>
</evidence>
<dbReference type="Gene3D" id="3.40.50.1000">
    <property type="entry name" value="HAD superfamily/HAD-like"/>
    <property type="match status" value="1"/>
</dbReference>
<dbReference type="FunFam" id="3.40.50.1000:FF:000144">
    <property type="entry name" value="copper-transporting ATPase 1 isoform X2"/>
    <property type="match status" value="1"/>
</dbReference>
<keyword evidence="16" id="KW-1185">Reference proteome</keyword>
<dbReference type="EMBL" id="JBJKFK010002450">
    <property type="protein sequence ID" value="KAL3311086.1"/>
    <property type="molecule type" value="Genomic_DNA"/>
</dbReference>
<evidence type="ECO:0000256" key="9">
    <source>
        <dbReference type="ARBA" id="ARBA00022967"/>
    </source>
</evidence>
<evidence type="ECO:0000256" key="13">
    <source>
        <dbReference type="ARBA" id="ARBA00023136"/>
    </source>
</evidence>
<gene>
    <name evidence="15" type="primary">ATP7</name>
    <name evidence="15" type="ORF">Ciccas_010337</name>
</gene>
<dbReference type="SUPFAM" id="SSF81665">
    <property type="entry name" value="Calcium ATPase, transmembrane domain M"/>
    <property type="match status" value="1"/>
</dbReference>
<sequence>MERLNDEKAPIQQLADKIAGYFVPFVCLCAGITLTVWVLVGWINPHWIPDYGESCNAWRMCWEHAFRMSITVLIIACPCSLGLATPTAVMVGTGAGARNGILIKGGQPLENMCKVTTILFDKTGTVTVGRPLVTRLLVFTPDDPLISLDSPQHKSSSKKEKLAYSLLQMAASAELSTQHPIADAITRLARTLALAREIDAGEETLSKVMFLPTKEVHTETGLGLQCRLQMLPQLMPVDARIARVPRTAFEAKLADSLHSDQLDLDYAERLVVEYVAIECQSASAYSWLDAHSVLQDEMPLIHVGSRAWMKQHAIEMPSVDLDRLLGPDERQGQTLVMVAVNKRLMAALSIHDPVKPDAALAICALREMGISVCLLTGDNPTTAAAIARQVGINEVYSQVLPAHKAAYVQRFQRLP</sequence>
<keyword evidence="5" id="KW-0479">Metal-binding</keyword>
<dbReference type="NCBIfam" id="TIGR01494">
    <property type="entry name" value="ATPase_P-type"/>
    <property type="match status" value="1"/>
</dbReference>
<proteinExistence type="predicted"/>
<dbReference type="SUPFAM" id="SSF56784">
    <property type="entry name" value="HAD-like"/>
    <property type="match status" value="1"/>
</dbReference>
<dbReference type="GO" id="GO:0046872">
    <property type="term" value="F:metal ion binding"/>
    <property type="evidence" value="ECO:0007669"/>
    <property type="project" value="UniProtKB-KW"/>
</dbReference>
<protein>
    <recommendedName>
        <fullName evidence="2">P-type Cu(+) transporter</fullName>
        <ecNumber evidence="2">7.2.2.8</ecNumber>
    </recommendedName>
</protein>